<organism evidence="6 7">
    <name type="scientific">Physcomitrium patens</name>
    <name type="common">Spreading-leaved earth moss</name>
    <name type="synonym">Physcomitrella patens</name>
    <dbReference type="NCBI Taxonomy" id="3218"/>
    <lineage>
        <taxon>Eukaryota</taxon>
        <taxon>Viridiplantae</taxon>
        <taxon>Streptophyta</taxon>
        <taxon>Embryophyta</taxon>
        <taxon>Bryophyta</taxon>
        <taxon>Bryophytina</taxon>
        <taxon>Bryopsida</taxon>
        <taxon>Funariidae</taxon>
        <taxon>Funariales</taxon>
        <taxon>Funariaceae</taxon>
        <taxon>Physcomitrium</taxon>
    </lineage>
</organism>
<dbReference type="GO" id="GO:0016491">
    <property type="term" value="F:oxidoreductase activity"/>
    <property type="evidence" value="ECO:0000318"/>
    <property type="project" value="GO_Central"/>
</dbReference>
<keyword evidence="5" id="KW-0325">Glycoprotein</keyword>
<comment type="subcellular location">
    <subcellularLocation>
        <location evidence="1">Secreted</location>
    </subcellularLocation>
</comment>
<dbReference type="FunCoup" id="A0A7I4EBW8">
    <property type="interactions" value="1025"/>
</dbReference>
<gene>
    <name evidence="6" type="primary">LOC112286095</name>
</gene>
<dbReference type="Gramene" id="Pp3c8_15640V3.8">
    <property type="protein sequence ID" value="Pp3c8_15640V3.8"/>
    <property type="gene ID" value="Pp3c8_15640"/>
</dbReference>
<evidence type="ECO:0000256" key="1">
    <source>
        <dbReference type="ARBA" id="ARBA00004613"/>
    </source>
</evidence>
<dbReference type="AlphaFoldDB" id="A0A7I4EBW8"/>
<dbReference type="PANTHER" id="PTHR13234">
    <property type="entry name" value="GAMMA-INTERFERON INDUCIBLE LYSOSOMAL THIOL REDUCTASE GILT"/>
    <property type="match status" value="1"/>
</dbReference>
<evidence type="ECO:0000256" key="4">
    <source>
        <dbReference type="ARBA" id="ARBA00022729"/>
    </source>
</evidence>
<evidence type="ECO:0000313" key="6">
    <source>
        <dbReference type="EnsemblPlants" id="Pp3c8_15640V3.8"/>
    </source>
</evidence>
<dbReference type="GO" id="GO:0016671">
    <property type="term" value="F:oxidoreductase activity, acting on a sulfur group of donors, disulfide as acceptor"/>
    <property type="evidence" value="ECO:0007669"/>
    <property type="project" value="InterPro"/>
</dbReference>
<protein>
    <recommendedName>
        <fullName evidence="8">Gamma-interferon-inducible lysosomal thiol reductase</fullName>
    </recommendedName>
</protein>
<evidence type="ECO:0000256" key="2">
    <source>
        <dbReference type="ARBA" id="ARBA00005679"/>
    </source>
</evidence>
<dbReference type="PANTHER" id="PTHR13234:SF8">
    <property type="entry name" value="GAMMA-INTERFERON-INDUCIBLE LYSOSOMAL THIOL REDUCTASE"/>
    <property type="match status" value="1"/>
</dbReference>
<accession>A0A7I4EBW8</accession>
<evidence type="ECO:0000256" key="3">
    <source>
        <dbReference type="ARBA" id="ARBA00022525"/>
    </source>
</evidence>
<reference evidence="6 7" key="2">
    <citation type="journal article" date="2018" name="Plant J.">
        <title>The Physcomitrella patens chromosome-scale assembly reveals moss genome structure and evolution.</title>
        <authorList>
            <person name="Lang D."/>
            <person name="Ullrich K.K."/>
            <person name="Murat F."/>
            <person name="Fuchs J."/>
            <person name="Jenkins J."/>
            <person name="Haas F.B."/>
            <person name="Piednoel M."/>
            <person name="Gundlach H."/>
            <person name="Van Bel M."/>
            <person name="Meyberg R."/>
            <person name="Vives C."/>
            <person name="Morata J."/>
            <person name="Symeonidi A."/>
            <person name="Hiss M."/>
            <person name="Muchero W."/>
            <person name="Kamisugi Y."/>
            <person name="Saleh O."/>
            <person name="Blanc G."/>
            <person name="Decker E.L."/>
            <person name="van Gessel N."/>
            <person name="Grimwood J."/>
            <person name="Hayes R.D."/>
            <person name="Graham S.W."/>
            <person name="Gunter L.E."/>
            <person name="McDaniel S.F."/>
            <person name="Hoernstein S.N.W."/>
            <person name="Larsson A."/>
            <person name="Li F.W."/>
            <person name="Perroud P.F."/>
            <person name="Phillips J."/>
            <person name="Ranjan P."/>
            <person name="Rokshar D.S."/>
            <person name="Rothfels C.J."/>
            <person name="Schneider L."/>
            <person name="Shu S."/>
            <person name="Stevenson D.W."/>
            <person name="Thummler F."/>
            <person name="Tillich M."/>
            <person name="Villarreal Aguilar J.C."/>
            <person name="Widiez T."/>
            <person name="Wong G.K."/>
            <person name="Wymore A."/>
            <person name="Zhang Y."/>
            <person name="Zimmer A.D."/>
            <person name="Quatrano R.S."/>
            <person name="Mayer K.F.X."/>
            <person name="Goodstein D."/>
            <person name="Casacuberta J.M."/>
            <person name="Vandepoele K."/>
            <person name="Reski R."/>
            <person name="Cuming A.C."/>
            <person name="Tuskan G.A."/>
            <person name="Maumus F."/>
            <person name="Salse J."/>
            <person name="Schmutz J."/>
            <person name="Rensing S.A."/>
        </authorList>
    </citation>
    <scope>NUCLEOTIDE SEQUENCE [LARGE SCALE GENOMIC DNA]</scope>
    <source>
        <strain evidence="6 7">cv. Gransden 2004</strain>
    </source>
</reference>
<dbReference type="InParanoid" id="A0A7I4EBW8"/>
<keyword evidence="4" id="KW-0732">Signal</keyword>
<dbReference type="EMBL" id="ABEU02000008">
    <property type="status" value="NOT_ANNOTATED_CDS"/>
    <property type="molecule type" value="Genomic_DNA"/>
</dbReference>
<dbReference type="EnsemblPlants" id="Pp3c8_15640V3.8">
    <property type="protein sequence ID" value="Pp3c8_15640V3.8"/>
    <property type="gene ID" value="Pp3c8_15640"/>
</dbReference>
<dbReference type="Proteomes" id="UP000006727">
    <property type="component" value="Chromosome 8"/>
</dbReference>
<evidence type="ECO:0008006" key="8">
    <source>
        <dbReference type="Google" id="ProtNLM"/>
    </source>
</evidence>
<comment type="similarity">
    <text evidence="2">Belongs to the GILT family.</text>
</comment>
<dbReference type="Pfam" id="PF03227">
    <property type="entry name" value="GILT"/>
    <property type="match status" value="1"/>
</dbReference>
<evidence type="ECO:0000256" key="5">
    <source>
        <dbReference type="ARBA" id="ARBA00023180"/>
    </source>
</evidence>
<dbReference type="GO" id="GO:0005576">
    <property type="term" value="C:extracellular region"/>
    <property type="evidence" value="ECO:0007669"/>
    <property type="project" value="UniProtKB-SubCell"/>
</dbReference>
<dbReference type="InterPro" id="IPR004911">
    <property type="entry name" value="Interferon-induced_GILT"/>
</dbReference>
<keyword evidence="7" id="KW-1185">Reference proteome</keyword>
<name>A0A7I4EBW8_PHYPA</name>
<proteinExistence type="inferred from homology"/>
<dbReference type="OMA" id="NSAKACT"/>
<evidence type="ECO:0000313" key="7">
    <source>
        <dbReference type="Proteomes" id="UP000006727"/>
    </source>
</evidence>
<keyword evidence="3" id="KW-0964">Secreted</keyword>
<reference evidence="6 7" key="1">
    <citation type="journal article" date="2008" name="Science">
        <title>The Physcomitrella genome reveals evolutionary insights into the conquest of land by plants.</title>
        <authorList>
            <person name="Rensing S."/>
            <person name="Lang D."/>
            <person name="Zimmer A."/>
            <person name="Terry A."/>
            <person name="Salamov A."/>
            <person name="Shapiro H."/>
            <person name="Nishiyama T."/>
            <person name="Perroud P.-F."/>
            <person name="Lindquist E."/>
            <person name="Kamisugi Y."/>
            <person name="Tanahashi T."/>
            <person name="Sakakibara K."/>
            <person name="Fujita T."/>
            <person name="Oishi K."/>
            <person name="Shin-I T."/>
            <person name="Kuroki Y."/>
            <person name="Toyoda A."/>
            <person name="Suzuki Y."/>
            <person name="Hashimoto A."/>
            <person name="Yamaguchi K."/>
            <person name="Sugano A."/>
            <person name="Kohara Y."/>
            <person name="Fujiyama A."/>
            <person name="Anterola A."/>
            <person name="Aoki S."/>
            <person name="Ashton N."/>
            <person name="Barbazuk W.B."/>
            <person name="Barker E."/>
            <person name="Bennetzen J."/>
            <person name="Bezanilla M."/>
            <person name="Blankenship R."/>
            <person name="Cho S.H."/>
            <person name="Dutcher S."/>
            <person name="Estelle M."/>
            <person name="Fawcett J.A."/>
            <person name="Gundlach H."/>
            <person name="Hanada K."/>
            <person name="Heyl A."/>
            <person name="Hicks K.A."/>
            <person name="Hugh J."/>
            <person name="Lohr M."/>
            <person name="Mayer K."/>
            <person name="Melkozernov A."/>
            <person name="Murata T."/>
            <person name="Nelson D."/>
            <person name="Pils B."/>
            <person name="Prigge M."/>
            <person name="Reiss B."/>
            <person name="Renner T."/>
            <person name="Rombauts S."/>
            <person name="Rushton P."/>
            <person name="Sanderfoot A."/>
            <person name="Schween G."/>
            <person name="Shiu S.-H."/>
            <person name="Stueber K."/>
            <person name="Theodoulou F.L."/>
            <person name="Tu H."/>
            <person name="Van de Peer Y."/>
            <person name="Verrier P.J."/>
            <person name="Waters E."/>
            <person name="Wood A."/>
            <person name="Yang L."/>
            <person name="Cove D."/>
            <person name="Cuming A."/>
            <person name="Hasebe M."/>
            <person name="Lucas S."/>
            <person name="Mishler D.B."/>
            <person name="Reski R."/>
            <person name="Grigoriev I."/>
            <person name="Quatrano R.S."/>
            <person name="Boore J.L."/>
        </authorList>
    </citation>
    <scope>NUCLEOTIDE SEQUENCE [LARGE SCALE GENOMIC DNA]</scope>
    <source>
        <strain evidence="6 7">cv. Gransden 2004</strain>
    </source>
</reference>
<sequence length="247" mass="28171">MWSNFYAKQNWLPVYIRTMEKLAPARCAFLLILALVVLPSVQGVEKVKVELYSEALCPYCADFIINYLNPFFNNGLIDIVELRIIPYGNARVLDGSLICQHGPDECELNIIQTCAIRLWPKVTDWFPFIYCLETLDRRTAAKNWKSCVHPSRLDLEPLIECSATPLGAKLEMEFAAETDRLQPPHKYVPWVLVNGEPLMDNYEDVASYVCKAYQGNKPAVCSRLEHETIKTQPAGLCVREYVSQASY</sequence>
<reference evidence="6" key="3">
    <citation type="submission" date="2020-12" db="UniProtKB">
        <authorList>
            <consortium name="EnsemblPlants"/>
        </authorList>
    </citation>
    <scope>IDENTIFICATION</scope>
</reference>